<dbReference type="Proteomes" id="UP000029736">
    <property type="component" value="Unassembled WGS sequence"/>
</dbReference>
<name>A0A098RYY4_9BACT</name>
<reference evidence="2 3" key="1">
    <citation type="journal article" date="2014" name="Int. J. Syst. Evol. Microbiol.">
        <title>Phaeodactylibacter xiamenensis gen. nov., sp. nov., a member of the family Saprospiraceae isolated from the marine alga Phaeodactylum tricornutum.</title>
        <authorList>
            <person name="Chen Z.Jr."/>
            <person name="Lei X."/>
            <person name="Lai Q."/>
            <person name="Li Y."/>
            <person name="Zhang B."/>
            <person name="Zhang J."/>
            <person name="Zhang H."/>
            <person name="Yang L."/>
            <person name="Zheng W."/>
            <person name="Tian Y."/>
            <person name="Yu Z."/>
            <person name="Xu H.Jr."/>
            <person name="Zheng T."/>
        </authorList>
    </citation>
    <scope>NUCLEOTIDE SEQUENCE [LARGE SCALE GENOMIC DNA]</scope>
    <source>
        <strain evidence="2 3">KD52</strain>
    </source>
</reference>
<keyword evidence="3" id="KW-1185">Reference proteome</keyword>
<dbReference type="NCBIfam" id="TIGR04183">
    <property type="entry name" value="Por_Secre_tail"/>
    <property type="match status" value="1"/>
</dbReference>
<dbReference type="Pfam" id="PF18962">
    <property type="entry name" value="Por_Secre_tail"/>
    <property type="match status" value="1"/>
</dbReference>
<dbReference type="EMBL" id="JPOS01000093">
    <property type="protein sequence ID" value="KGE85081.1"/>
    <property type="molecule type" value="Genomic_DNA"/>
</dbReference>
<feature type="domain" description="Secretion system C-terminal sorting" evidence="1">
    <location>
        <begin position="1021"/>
        <end position="1090"/>
    </location>
</feature>
<sequence>MDFSSTQWSNFNIIDKCAEIPYDQIIFAIDIGGQTIRRSIGALLIDNVLLTREAAIVPDPPSVEVMNSTPNLCDEGNSISVTYEICADQDITVDIDATANMSVTAQPASQTINIAAGTCEEVTIVYTEASDLADGSIIEFTLDLETSLQNSLCEVPPVESAFTHTYEKICFSEYPCLEEGSGFTLVPAGNFSTLINDGYLLPPAQAAAQPQKLLFEGDVFMDEFDYTFASGSELYFAPGVELTINEARTLQVYFSEVKGCDRLWKGIKLNIRSYLRFQGNIISDALYAVEAVDGSRITLINNDFIDNYIGLYKADSGSNGILQFVAPMNRNEFRTSTFGLLPAYDGQPISTASIGRAGIVLNNCPSFQIGRPGGIFFLPRGNDFENLQNGIITFNSGISVVAPFIKGMIGNFDATQTSFPGINGDFQQLAGFGIFSDGEESSSLKVEKGLIEDMVRGIHVQNTGICIVDVTETEFFSLQDGIIMTNLHGMLDINIKDNNPIQFRQYGVGYFNQNGTITDVLDIKDNTITQINGGNYPLMAGIRLSNESSLKQPQIMSNTIQAIEIGCNGIHLDRSSLCFVEENDIDHVGTQILITRGGPSGIFVEEGESNVIFANTIDYAITPGQANSRGITAINHPQGVYCCNSTDGHTVGLRFRGNSPGSIRQNELNTHDIGLLCESNTAIGVQEHPGNQWLGTYSDASARHMGSSIFVSNSEYEVQGVPGTILYPPISSIDVPNATLAQWFVPSAGQAADSCAVDEGCSLYVGEEEKTRLDSLLLMGTFESEPVMDWRGKRSLYQKINENPSLLTEHLELDTFYNDQTGQTLEILDSLERGHNSMFALTLAEQEAWSANQDSVTMLYAELDEVYEDLQNATTAIDSAALFEAFRDLDSLLGVTMATRRAWALQWQEASVLNAMDLTAYGQGASDTLLAADLELQVYQLLLSNVAQGDWVLDSLQLDTLKGIANQCPDIGGPGVLHARAVLSAYQSTSYNDSLLCSVKQLIAQPGNTTIRSEQVADLKVFPNPALAQVTLQWAADARQLQVYSAAGQLITQYPLEEATRYFELSLEGYGKGLYFLALQLKDGSSSTIKLIKQ</sequence>
<dbReference type="AlphaFoldDB" id="A0A098RYY4"/>
<accession>A0A098RYY4</accession>
<dbReference type="InterPro" id="IPR026444">
    <property type="entry name" value="Secre_tail"/>
</dbReference>
<evidence type="ECO:0000313" key="2">
    <source>
        <dbReference type="EMBL" id="KGE85081.1"/>
    </source>
</evidence>
<protein>
    <recommendedName>
        <fullName evidence="1">Secretion system C-terminal sorting domain-containing protein</fullName>
    </recommendedName>
</protein>
<comment type="caution">
    <text evidence="2">The sequence shown here is derived from an EMBL/GenBank/DDBJ whole genome shotgun (WGS) entry which is preliminary data.</text>
</comment>
<gene>
    <name evidence="2" type="ORF">IX84_29750</name>
</gene>
<evidence type="ECO:0000259" key="1">
    <source>
        <dbReference type="Pfam" id="PF18962"/>
    </source>
</evidence>
<evidence type="ECO:0000313" key="3">
    <source>
        <dbReference type="Proteomes" id="UP000029736"/>
    </source>
</evidence>
<proteinExistence type="predicted"/>
<organism evidence="2 3">
    <name type="scientific">Phaeodactylibacter xiamenensis</name>
    <dbReference type="NCBI Taxonomy" id="1524460"/>
    <lineage>
        <taxon>Bacteria</taxon>
        <taxon>Pseudomonadati</taxon>
        <taxon>Bacteroidota</taxon>
        <taxon>Saprospiria</taxon>
        <taxon>Saprospirales</taxon>
        <taxon>Haliscomenobacteraceae</taxon>
        <taxon>Phaeodactylibacter</taxon>
    </lineage>
</organism>